<protein>
    <submittedName>
        <fullName evidence="4">Alpha/beta-hydrolase</fullName>
    </submittedName>
</protein>
<dbReference type="InterPro" id="IPR050300">
    <property type="entry name" value="GDXG_lipolytic_enzyme"/>
</dbReference>
<evidence type="ECO:0000313" key="5">
    <source>
        <dbReference type="Proteomes" id="UP000077266"/>
    </source>
</evidence>
<sequence>MATLTWFERLRLNLWIMLMNAVIRILVREPPRSGLLPATTDLTPTLRLRVPSRSDPKRSIAVNVFYPPDYKHGSGEKLPVHLNAHGSGFCFKNFGEDTEFSAFIAQSARCIVLDSDYAKAPSHPFPAAYNDIADVVAYILSKPDDWDLTRFTMGGCSSGACLILSVAASLPKGTVKGLQIFYPPVDLSDHESNWQPTPELPKGNPGLPFSLWRINRFREAYVPPGVDRLDPRMSPVYAPVDAFPPVTVICGSCDPMVNSIRRFVTQLREGGNDIVDMEVEGAGHGWERLVKPNTKFVQLREDALELYISRLQASWNS</sequence>
<evidence type="ECO:0000256" key="2">
    <source>
        <dbReference type="SAM" id="SignalP"/>
    </source>
</evidence>
<organism evidence="4 5">
    <name type="scientific">Exidia glandulosa HHB12029</name>
    <dbReference type="NCBI Taxonomy" id="1314781"/>
    <lineage>
        <taxon>Eukaryota</taxon>
        <taxon>Fungi</taxon>
        <taxon>Dikarya</taxon>
        <taxon>Basidiomycota</taxon>
        <taxon>Agaricomycotina</taxon>
        <taxon>Agaricomycetes</taxon>
        <taxon>Auriculariales</taxon>
        <taxon>Exidiaceae</taxon>
        <taxon>Exidia</taxon>
    </lineage>
</organism>
<proteinExistence type="predicted"/>
<dbReference type="InterPro" id="IPR029058">
    <property type="entry name" value="AB_hydrolase_fold"/>
</dbReference>
<evidence type="ECO:0000256" key="1">
    <source>
        <dbReference type="ARBA" id="ARBA00022801"/>
    </source>
</evidence>
<feature type="signal peptide" evidence="2">
    <location>
        <begin position="1"/>
        <end position="21"/>
    </location>
</feature>
<feature type="chain" id="PRO_5007862406" evidence="2">
    <location>
        <begin position="22"/>
        <end position="317"/>
    </location>
</feature>
<keyword evidence="5" id="KW-1185">Reference proteome</keyword>
<dbReference type="STRING" id="1314781.A0A165MAI2"/>
<reference evidence="4 5" key="1">
    <citation type="journal article" date="2016" name="Mol. Biol. Evol.">
        <title>Comparative Genomics of Early-Diverging Mushroom-Forming Fungi Provides Insights into the Origins of Lignocellulose Decay Capabilities.</title>
        <authorList>
            <person name="Nagy L.G."/>
            <person name="Riley R."/>
            <person name="Tritt A."/>
            <person name="Adam C."/>
            <person name="Daum C."/>
            <person name="Floudas D."/>
            <person name="Sun H."/>
            <person name="Yadav J.S."/>
            <person name="Pangilinan J."/>
            <person name="Larsson K.H."/>
            <person name="Matsuura K."/>
            <person name="Barry K."/>
            <person name="Labutti K."/>
            <person name="Kuo R."/>
            <person name="Ohm R.A."/>
            <person name="Bhattacharya S.S."/>
            <person name="Shirouzu T."/>
            <person name="Yoshinaga Y."/>
            <person name="Martin F.M."/>
            <person name="Grigoriev I.V."/>
            <person name="Hibbett D.S."/>
        </authorList>
    </citation>
    <scope>NUCLEOTIDE SEQUENCE [LARGE SCALE GENOMIC DNA]</scope>
    <source>
        <strain evidence="4 5">HHB12029</strain>
    </source>
</reference>
<dbReference type="SUPFAM" id="SSF53474">
    <property type="entry name" value="alpha/beta-Hydrolases"/>
    <property type="match status" value="1"/>
</dbReference>
<dbReference type="Gene3D" id="3.40.50.1820">
    <property type="entry name" value="alpha/beta hydrolase"/>
    <property type="match status" value="1"/>
</dbReference>
<dbReference type="InterPro" id="IPR013094">
    <property type="entry name" value="AB_hydrolase_3"/>
</dbReference>
<dbReference type="OrthoDB" id="408631at2759"/>
<feature type="domain" description="Alpha/beta hydrolase fold-3" evidence="3">
    <location>
        <begin position="83"/>
        <end position="286"/>
    </location>
</feature>
<evidence type="ECO:0000313" key="4">
    <source>
        <dbReference type="EMBL" id="KZV98994.1"/>
    </source>
</evidence>
<dbReference type="PANTHER" id="PTHR48081">
    <property type="entry name" value="AB HYDROLASE SUPERFAMILY PROTEIN C4A8.06C"/>
    <property type="match status" value="1"/>
</dbReference>
<dbReference type="Proteomes" id="UP000077266">
    <property type="component" value="Unassembled WGS sequence"/>
</dbReference>
<dbReference type="GO" id="GO:0016787">
    <property type="term" value="F:hydrolase activity"/>
    <property type="evidence" value="ECO:0007669"/>
    <property type="project" value="UniProtKB-KW"/>
</dbReference>
<dbReference type="EMBL" id="KV425913">
    <property type="protein sequence ID" value="KZV98994.1"/>
    <property type="molecule type" value="Genomic_DNA"/>
</dbReference>
<dbReference type="PANTHER" id="PTHR48081:SF8">
    <property type="entry name" value="ALPHA_BETA HYDROLASE FOLD-3 DOMAIN-CONTAINING PROTEIN-RELATED"/>
    <property type="match status" value="1"/>
</dbReference>
<dbReference type="Pfam" id="PF07859">
    <property type="entry name" value="Abhydrolase_3"/>
    <property type="match status" value="1"/>
</dbReference>
<evidence type="ECO:0000259" key="3">
    <source>
        <dbReference type="Pfam" id="PF07859"/>
    </source>
</evidence>
<keyword evidence="1 4" id="KW-0378">Hydrolase</keyword>
<gene>
    <name evidence="4" type="ORF">EXIGLDRAFT_746341</name>
</gene>
<keyword evidence="2" id="KW-0732">Signal</keyword>
<dbReference type="InParanoid" id="A0A165MAI2"/>
<name>A0A165MAI2_EXIGL</name>
<dbReference type="AlphaFoldDB" id="A0A165MAI2"/>
<accession>A0A165MAI2</accession>